<organism evidence="1 2">
    <name type="scientific">Chitinophaga nivalis</name>
    <dbReference type="NCBI Taxonomy" id="2991709"/>
    <lineage>
        <taxon>Bacteria</taxon>
        <taxon>Pseudomonadati</taxon>
        <taxon>Bacteroidota</taxon>
        <taxon>Chitinophagia</taxon>
        <taxon>Chitinophagales</taxon>
        <taxon>Chitinophagaceae</taxon>
        <taxon>Chitinophaga</taxon>
    </lineage>
</organism>
<dbReference type="Proteomes" id="UP001207742">
    <property type="component" value="Unassembled WGS sequence"/>
</dbReference>
<evidence type="ECO:0000313" key="2">
    <source>
        <dbReference type="Proteomes" id="UP001207742"/>
    </source>
</evidence>
<protein>
    <submittedName>
        <fullName evidence="1">Uncharacterized protein</fullName>
    </submittedName>
</protein>
<accession>A0ABT3IIK0</accession>
<reference evidence="1 2" key="1">
    <citation type="submission" date="2022-10" db="EMBL/GenBank/DDBJ databases">
        <title>Chitinophaga nivalis PC15 sp. nov., isolated from Pyeongchang county, South Korea.</title>
        <authorList>
            <person name="Trinh H.N."/>
        </authorList>
    </citation>
    <scope>NUCLEOTIDE SEQUENCE [LARGE SCALE GENOMIC DNA]</scope>
    <source>
        <strain evidence="1 2">PC14</strain>
    </source>
</reference>
<dbReference type="EMBL" id="JAPDNS010000001">
    <property type="protein sequence ID" value="MCW3483762.1"/>
    <property type="molecule type" value="Genomic_DNA"/>
</dbReference>
<sequence length="79" mass="8994">MTTDQLKGFMNDAWNAAVAQAMNVQEKGWGYTPLTFEQWFLKNSCDIIGHYFQPIIGFDNIIAHYACSICGEKEVTNEQ</sequence>
<name>A0ABT3IIK0_9BACT</name>
<keyword evidence="2" id="KW-1185">Reference proteome</keyword>
<evidence type="ECO:0000313" key="1">
    <source>
        <dbReference type="EMBL" id="MCW3483762.1"/>
    </source>
</evidence>
<gene>
    <name evidence="1" type="ORF">OL497_07655</name>
</gene>
<dbReference type="RefSeq" id="WP_264729281.1">
    <property type="nucleotide sequence ID" value="NZ_JAPDNR010000001.1"/>
</dbReference>
<comment type="caution">
    <text evidence="1">The sequence shown here is derived from an EMBL/GenBank/DDBJ whole genome shotgun (WGS) entry which is preliminary data.</text>
</comment>
<proteinExistence type="predicted"/>